<evidence type="ECO:0000313" key="3">
    <source>
        <dbReference type="Proteomes" id="UP001273350"/>
    </source>
</evidence>
<evidence type="ECO:0000256" key="1">
    <source>
        <dbReference type="SAM" id="SignalP"/>
    </source>
</evidence>
<feature type="chain" id="PRO_5046749475" description="DUF4369 domain-containing protein" evidence="1">
    <location>
        <begin position="22"/>
        <end position="203"/>
    </location>
</feature>
<reference evidence="2 3" key="1">
    <citation type="submission" date="2023-11" db="EMBL/GenBank/DDBJ databases">
        <title>Unpublished Manusciprt.</title>
        <authorList>
            <person name="Saticioglu I.B."/>
            <person name="Ay H."/>
            <person name="Ajmi N."/>
            <person name="Altun S."/>
            <person name="Duman M."/>
        </authorList>
    </citation>
    <scope>NUCLEOTIDE SEQUENCE [LARGE SCALE GENOMIC DNA]</scope>
    <source>
        <strain evidence="2 3">Fl-318</strain>
    </source>
</reference>
<comment type="caution">
    <text evidence="2">The sequence shown here is derived from an EMBL/GenBank/DDBJ whole genome shotgun (WGS) entry which is preliminary data.</text>
</comment>
<proteinExistence type="predicted"/>
<dbReference type="EMBL" id="JAWXVI010000009">
    <property type="protein sequence ID" value="MDX6191078.1"/>
    <property type="molecule type" value="Genomic_DNA"/>
</dbReference>
<gene>
    <name evidence="2" type="ORF">SGQ83_17110</name>
</gene>
<accession>A0ABU4REQ0</accession>
<dbReference type="RefSeq" id="WP_230002986.1">
    <property type="nucleotide sequence ID" value="NZ_CP087134.1"/>
</dbReference>
<keyword evidence="1" id="KW-0732">Signal</keyword>
<sequence length="203" mass="23946">MKQTIKSLLIFLLFLSTSIYAQDRECIIFFHEGDSIEGVGQIKNNKVKFKITPDSKADSWDFETISKIKFVGLDFVETYEYVKINSSDKPKLLELVLDGEVHLYRMTKLQYFTMPDLKPTAIAKGGVRYSETTEQFTELYYLKRKKEQYPTYINLGILSNWKKTATNYFSDCDILIRKIKDKTFNSIQIKEIVEYYNYICYEQ</sequence>
<protein>
    <recommendedName>
        <fullName evidence="4">DUF4369 domain-containing protein</fullName>
    </recommendedName>
</protein>
<evidence type="ECO:0000313" key="2">
    <source>
        <dbReference type="EMBL" id="MDX6191078.1"/>
    </source>
</evidence>
<feature type="signal peptide" evidence="1">
    <location>
        <begin position="1"/>
        <end position="21"/>
    </location>
</feature>
<evidence type="ECO:0008006" key="4">
    <source>
        <dbReference type="Google" id="ProtNLM"/>
    </source>
</evidence>
<dbReference type="Proteomes" id="UP001273350">
    <property type="component" value="Unassembled WGS sequence"/>
</dbReference>
<name>A0ABU4REQ0_9FLAO</name>
<keyword evidence="3" id="KW-1185">Reference proteome</keyword>
<organism evidence="2 3">
    <name type="scientific">Flavobacterium cupriresistens</name>
    <dbReference type="NCBI Taxonomy" id="2893885"/>
    <lineage>
        <taxon>Bacteria</taxon>
        <taxon>Pseudomonadati</taxon>
        <taxon>Bacteroidota</taxon>
        <taxon>Flavobacteriia</taxon>
        <taxon>Flavobacteriales</taxon>
        <taxon>Flavobacteriaceae</taxon>
        <taxon>Flavobacterium</taxon>
    </lineage>
</organism>